<dbReference type="SUPFAM" id="SSF55144">
    <property type="entry name" value="LigT-like"/>
    <property type="match status" value="1"/>
</dbReference>
<organism evidence="1 2">
    <name type="scientific">Nocardioides eburneiflavus</name>
    <dbReference type="NCBI Taxonomy" id="2518372"/>
    <lineage>
        <taxon>Bacteria</taxon>
        <taxon>Bacillati</taxon>
        <taxon>Actinomycetota</taxon>
        <taxon>Actinomycetes</taxon>
        <taxon>Propionibacteriales</taxon>
        <taxon>Nocardioidaceae</taxon>
        <taxon>Nocardioides</taxon>
    </lineage>
</organism>
<dbReference type="OrthoDB" id="2082235at2"/>
<dbReference type="GO" id="GO:0016874">
    <property type="term" value="F:ligase activity"/>
    <property type="evidence" value="ECO:0007669"/>
    <property type="project" value="UniProtKB-KW"/>
</dbReference>
<dbReference type="Gene3D" id="3.90.1140.10">
    <property type="entry name" value="Cyclic phosphodiesterase"/>
    <property type="match status" value="1"/>
</dbReference>
<dbReference type="InterPro" id="IPR009097">
    <property type="entry name" value="Cyclic_Pdiesterase"/>
</dbReference>
<accession>A0A4Z1CL26</accession>
<evidence type="ECO:0000313" key="2">
    <source>
        <dbReference type="Proteomes" id="UP000297496"/>
    </source>
</evidence>
<keyword evidence="1" id="KW-0436">Ligase</keyword>
<proteinExistence type="predicted"/>
<comment type="caution">
    <text evidence="1">The sequence shown here is derived from an EMBL/GenBank/DDBJ whole genome shotgun (WGS) entry which is preliminary data.</text>
</comment>
<dbReference type="AlphaFoldDB" id="A0A4Z1CL26"/>
<dbReference type="Pfam" id="PF13563">
    <property type="entry name" value="2_5_RNA_ligase2"/>
    <property type="match status" value="1"/>
</dbReference>
<evidence type="ECO:0000313" key="1">
    <source>
        <dbReference type="EMBL" id="TGN65290.1"/>
    </source>
</evidence>
<gene>
    <name evidence="1" type="ORF">EXE59_15985</name>
</gene>
<keyword evidence="2" id="KW-1185">Reference proteome</keyword>
<dbReference type="Proteomes" id="UP000297496">
    <property type="component" value="Unassembled WGS sequence"/>
</dbReference>
<dbReference type="RefSeq" id="WP_135839788.1">
    <property type="nucleotide sequence ID" value="NZ_SRRO01000001.1"/>
</dbReference>
<reference evidence="1 2" key="1">
    <citation type="submission" date="2019-04" db="EMBL/GenBank/DDBJ databases">
        <title>Three New Species of Nocardioides, Nocardioides euryhalodurans sp. nov., Nocardioides seonyuensis sp. nov. and Nocardioides eburneoflavus sp. nov. Isolated from Soil.</title>
        <authorList>
            <person name="Roh S.G."/>
            <person name="Lee C."/>
            <person name="Kim M.-K."/>
            <person name="Kim S.B."/>
        </authorList>
    </citation>
    <scope>NUCLEOTIDE SEQUENCE [LARGE SCALE GENOMIC DNA]</scope>
    <source>
        <strain evidence="1 2">MMS17-SY213</strain>
    </source>
</reference>
<protein>
    <submittedName>
        <fullName evidence="1">2'-5' RNA ligase family protein</fullName>
    </submittedName>
</protein>
<sequence length="184" mass="20005">MSGHSVLQLPVPALEGWVRARHTHYDDGFVSADPRFGHAHITALGPFDPAPSREALELVGAVAASTEPVAVRLERLAQFPDGIIHLVPEPDDALREVTARLVAAFPEWPPYDGQFEDVRPHLTVDAASDVVDLASTARLLSDVVPADVVLDRLQLAWWESGSCHVMAEWALGRRPAGQNTVQSE</sequence>
<dbReference type="EMBL" id="SRRO01000001">
    <property type="protein sequence ID" value="TGN65290.1"/>
    <property type="molecule type" value="Genomic_DNA"/>
</dbReference>
<name>A0A4Z1CL26_9ACTN</name>